<dbReference type="SUPFAM" id="SSF48619">
    <property type="entry name" value="Phospholipase A2, PLA2"/>
    <property type="match status" value="1"/>
</dbReference>
<reference evidence="1" key="1">
    <citation type="submission" date="2022-11" db="EMBL/GenBank/DDBJ databases">
        <title>Centuries of genome instability and evolution in soft-shell clam transmissible cancer (bioRxiv).</title>
        <authorList>
            <person name="Hart S.F.M."/>
            <person name="Yonemitsu M.A."/>
            <person name="Giersch R.M."/>
            <person name="Beal B.F."/>
            <person name="Arriagada G."/>
            <person name="Davis B.W."/>
            <person name="Ostrander E.A."/>
            <person name="Goff S.P."/>
            <person name="Metzger M.J."/>
        </authorList>
    </citation>
    <scope>NUCLEOTIDE SEQUENCE</scope>
    <source>
        <strain evidence="1">MELC-2E11</strain>
        <tissue evidence="1">Siphon/mantle</tissue>
    </source>
</reference>
<organism evidence="1 2">
    <name type="scientific">Mya arenaria</name>
    <name type="common">Soft-shell clam</name>
    <dbReference type="NCBI Taxonomy" id="6604"/>
    <lineage>
        <taxon>Eukaryota</taxon>
        <taxon>Metazoa</taxon>
        <taxon>Spiralia</taxon>
        <taxon>Lophotrochozoa</taxon>
        <taxon>Mollusca</taxon>
        <taxon>Bivalvia</taxon>
        <taxon>Autobranchia</taxon>
        <taxon>Heteroconchia</taxon>
        <taxon>Euheterodonta</taxon>
        <taxon>Imparidentia</taxon>
        <taxon>Neoheterodontei</taxon>
        <taxon>Myida</taxon>
        <taxon>Myoidea</taxon>
        <taxon>Myidae</taxon>
        <taxon>Mya</taxon>
    </lineage>
</organism>
<gene>
    <name evidence="1" type="ORF">MAR_035761</name>
</gene>
<protein>
    <submittedName>
        <fullName evidence="1">Uncharacterized protein</fullName>
    </submittedName>
</protein>
<evidence type="ECO:0000313" key="2">
    <source>
        <dbReference type="Proteomes" id="UP001164746"/>
    </source>
</evidence>
<proteinExistence type="predicted"/>
<dbReference type="InterPro" id="IPR036444">
    <property type="entry name" value="PLipase_A2_dom_sf"/>
</dbReference>
<name>A0ABY7EL21_MYAAR</name>
<dbReference type="EMBL" id="CP111018">
    <property type="protein sequence ID" value="WAR10685.1"/>
    <property type="molecule type" value="Genomic_DNA"/>
</dbReference>
<evidence type="ECO:0000313" key="1">
    <source>
        <dbReference type="EMBL" id="WAR10685.1"/>
    </source>
</evidence>
<sequence>MDVVFQGTCHIPTRTPSDLTAINTTFVIPGNHYGIRRSTCDIRFYRNLKSTCNTISKVRNRSVCKAAAADYYSKVMLAGWIFFVKKSPNWCSEAYVKRCIR</sequence>
<accession>A0ABY7EL21</accession>
<keyword evidence="2" id="KW-1185">Reference proteome</keyword>
<dbReference type="Proteomes" id="UP001164746">
    <property type="component" value="Chromosome 7"/>
</dbReference>
<dbReference type="Gene3D" id="1.20.90.10">
    <property type="entry name" value="Phospholipase A2 domain"/>
    <property type="match status" value="1"/>
</dbReference>